<accession>A0A1W1X5U0</accession>
<gene>
    <name evidence="5" type="ORF">SAMN02745857_00654</name>
</gene>
<dbReference type="OrthoDB" id="9813903at2"/>
<evidence type="ECO:0000256" key="1">
    <source>
        <dbReference type="ARBA" id="ARBA00012528"/>
    </source>
</evidence>
<dbReference type="Proteomes" id="UP000192761">
    <property type="component" value="Unassembled WGS sequence"/>
</dbReference>
<dbReference type="PANTHER" id="PTHR45138:SF9">
    <property type="entry name" value="DIGUANYLATE CYCLASE DGCM-RELATED"/>
    <property type="match status" value="1"/>
</dbReference>
<keyword evidence="3" id="KW-0472">Membrane</keyword>
<dbReference type="NCBIfam" id="TIGR00254">
    <property type="entry name" value="GGDEF"/>
    <property type="match status" value="1"/>
</dbReference>
<dbReference type="SMART" id="SM00267">
    <property type="entry name" value="GGDEF"/>
    <property type="match status" value="1"/>
</dbReference>
<keyword evidence="6" id="KW-1185">Reference proteome</keyword>
<dbReference type="Pfam" id="PF00990">
    <property type="entry name" value="GGDEF"/>
    <property type="match status" value="1"/>
</dbReference>
<dbReference type="RefSeq" id="WP_084089119.1">
    <property type="nucleotide sequence ID" value="NZ_FWXD01000003.1"/>
</dbReference>
<dbReference type="FunFam" id="3.30.70.270:FF:000001">
    <property type="entry name" value="Diguanylate cyclase domain protein"/>
    <property type="match status" value="1"/>
</dbReference>
<feature type="transmembrane region" description="Helical" evidence="3">
    <location>
        <begin position="370"/>
        <end position="388"/>
    </location>
</feature>
<evidence type="ECO:0000313" key="6">
    <source>
        <dbReference type="Proteomes" id="UP000192761"/>
    </source>
</evidence>
<dbReference type="EC" id="2.7.7.65" evidence="1"/>
<proteinExistence type="predicted"/>
<keyword evidence="3" id="KW-0812">Transmembrane</keyword>
<dbReference type="Gene3D" id="3.30.450.20">
    <property type="entry name" value="PAS domain"/>
    <property type="match status" value="1"/>
</dbReference>
<dbReference type="CDD" id="cd01949">
    <property type="entry name" value="GGDEF"/>
    <property type="match status" value="1"/>
</dbReference>
<comment type="catalytic activity">
    <reaction evidence="2">
        <text>2 GTP = 3',3'-c-di-GMP + 2 diphosphate</text>
        <dbReference type="Rhea" id="RHEA:24898"/>
        <dbReference type="ChEBI" id="CHEBI:33019"/>
        <dbReference type="ChEBI" id="CHEBI:37565"/>
        <dbReference type="ChEBI" id="CHEBI:58805"/>
        <dbReference type="EC" id="2.7.7.65"/>
    </reaction>
</comment>
<dbReference type="GO" id="GO:0052621">
    <property type="term" value="F:diguanylate cyclase activity"/>
    <property type="evidence" value="ECO:0007669"/>
    <property type="project" value="UniProtKB-EC"/>
</dbReference>
<dbReference type="InterPro" id="IPR029787">
    <property type="entry name" value="Nucleotide_cyclase"/>
</dbReference>
<dbReference type="AlphaFoldDB" id="A0A1W1X5U0"/>
<evidence type="ECO:0000259" key="4">
    <source>
        <dbReference type="PROSITE" id="PS50887"/>
    </source>
</evidence>
<dbReference type="InterPro" id="IPR043128">
    <property type="entry name" value="Rev_trsase/Diguanyl_cyclase"/>
</dbReference>
<feature type="transmembrane region" description="Helical" evidence="3">
    <location>
        <begin position="23"/>
        <end position="44"/>
    </location>
</feature>
<evidence type="ECO:0000256" key="3">
    <source>
        <dbReference type="SAM" id="Phobius"/>
    </source>
</evidence>
<dbReference type="EMBL" id="FWXD01000003">
    <property type="protein sequence ID" value="SMC19163.1"/>
    <property type="molecule type" value="Genomic_DNA"/>
</dbReference>
<protein>
    <recommendedName>
        <fullName evidence="1">diguanylate cyclase</fullName>
        <ecNumber evidence="1">2.7.7.65</ecNumber>
    </recommendedName>
</protein>
<organism evidence="5 6">
    <name type="scientific">Andreprevotia lacus DSM 23236</name>
    <dbReference type="NCBI Taxonomy" id="1121001"/>
    <lineage>
        <taxon>Bacteria</taxon>
        <taxon>Pseudomonadati</taxon>
        <taxon>Pseudomonadota</taxon>
        <taxon>Betaproteobacteria</taxon>
        <taxon>Neisseriales</taxon>
        <taxon>Chitinibacteraceae</taxon>
        <taxon>Andreprevotia</taxon>
    </lineage>
</organism>
<dbReference type="STRING" id="1121001.SAMN02745857_00654"/>
<dbReference type="SUPFAM" id="SSF55073">
    <property type="entry name" value="Nucleotide cyclase"/>
    <property type="match status" value="1"/>
</dbReference>
<dbReference type="PROSITE" id="PS50887">
    <property type="entry name" value="GGDEF"/>
    <property type="match status" value="1"/>
</dbReference>
<dbReference type="PANTHER" id="PTHR45138">
    <property type="entry name" value="REGULATORY COMPONENTS OF SENSORY TRANSDUCTION SYSTEM"/>
    <property type="match status" value="1"/>
</dbReference>
<sequence length="564" mass="62084">MSPSRPRLLPPLTLRLHHLRGGATWLSFGALLSLLIIISVLILLPLRAQQRATMADLRETVVARATLIQSRLNEVSYQVQIQREAAEALLEPHTPLPPSPLSAYLGSSDGAPGLSLALVPSELVPARVGNLVLNASAASPDLQRETQMALWLFPLHRAALRTTPDLAWVYYLSAGPLYAVSPWVPVRELHDRSAGGQPGFLLRPNNDDLLTRAAPARNPGRAAFWTQPYVDPASQQLLVSHGAPVYEGRHFRGMVGADLRLGFLQQALDTRHLSGGRLLLVRSPTASLAEARLIAGSNQRINPRIAPTLAMQLGLNAGELDDKLAQSGEFRHSGTRELIAVPIPDAGWWLVYEVPSGRIMLSVLEQLQPAAMVVAVLLLLLVFTYHRLHRSTLALQRLAMRDPLTGAFNRRALFEAMERERARYRRGGHLYGLIMADIDFFKQVNDLYGHAAGDEVLRVITRVLQTDLRDTDLLARVGGEEFVILLPHSDPATALATAERLRHQVEQTVVQSGDNTIQVTISLGVTVPAYAGEEIDLTYQRADVALYSAKFSGRNCSKCFFMHE</sequence>
<dbReference type="Gene3D" id="3.30.70.270">
    <property type="match status" value="1"/>
</dbReference>
<evidence type="ECO:0000256" key="2">
    <source>
        <dbReference type="ARBA" id="ARBA00034247"/>
    </source>
</evidence>
<name>A0A1W1X5U0_9NEIS</name>
<dbReference type="InterPro" id="IPR050469">
    <property type="entry name" value="Diguanylate_Cyclase"/>
</dbReference>
<keyword evidence="3" id="KW-1133">Transmembrane helix</keyword>
<reference evidence="5 6" key="1">
    <citation type="submission" date="2017-04" db="EMBL/GenBank/DDBJ databases">
        <authorList>
            <person name="Afonso C.L."/>
            <person name="Miller P.J."/>
            <person name="Scott M.A."/>
            <person name="Spackman E."/>
            <person name="Goraichik I."/>
            <person name="Dimitrov K.M."/>
            <person name="Suarez D.L."/>
            <person name="Swayne D.E."/>
        </authorList>
    </citation>
    <scope>NUCLEOTIDE SEQUENCE [LARGE SCALE GENOMIC DNA]</scope>
    <source>
        <strain evidence="5 6">DSM 23236</strain>
    </source>
</reference>
<evidence type="ECO:0000313" key="5">
    <source>
        <dbReference type="EMBL" id="SMC19163.1"/>
    </source>
</evidence>
<dbReference type="InterPro" id="IPR000160">
    <property type="entry name" value="GGDEF_dom"/>
</dbReference>
<feature type="domain" description="GGDEF" evidence="4">
    <location>
        <begin position="429"/>
        <end position="562"/>
    </location>
</feature>